<dbReference type="AlphaFoldDB" id="A0A6L2JVV5"/>
<feature type="coiled-coil region" evidence="1">
    <location>
        <begin position="239"/>
        <end position="275"/>
    </location>
</feature>
<gene>
    <name evidence="2" type="ORF">Tci_012828</name>
</gene>
<reference evidence="2" key="1">
    <citation type="journal article" date="2019" name="Sci. Rep.">
        <title>Draft genome of Tanacetum cinerariifolium, the natural source of mosquito coil.</title>
        <authorList>
            <person name="Yamashiro T."/>
            <person name="Shiraishi A."/>
            <person name="Satake H."/>
            <person name="Nakayama K."/>
        </authorList>
    </citation>
    <scope>NUCLEOTIDE SEQUENCE</scope>
</reference>
<evidence type="ECO:0000313" key="2">
    <source>
        <dbReference type="EMBL" id="GEU40850.1"/>
    </source>
</evidence>
<comment type="caution">
    <text evidence="2">The sequence shown here is derived from an EMBL/GenBank/DDBJ whole genome shotgun (WGS) entry which is preliminary data.</text>
</comment>
<accession>A0A6L2JVV5</accession>
<keyword evidence="1" id="KW-0175">Coiled coil</keyword>
<protein>
    <submittedName>
        <fullName evidence="2">Uncharacterized protein</fullName>
    </submittedName>
</protein>
<proteinExistence type="predicted"/>
<name>A0A6L2JVV5_TANCI</name>
<evidence type="ECO:0000256" key="1">
    <source>
        <dbReference type="SAM" id="Coils"/>
    </source>
</evidence>
<sequence length="295" mass="34684">MEEDATTIKDFNAAKSEPTVFIDEKQEDIDQNVVAEQIQEKHLDNVKKYQSLKRKPIFVAYAKKNMKVYLKNMAGYKLQHFKEMTYDQHNIAIQNKENALWAYLTRLYEPNADDVFWKLQRYIHYPKKDYPLSNQVITLMLSSRLQVEDDTEVAREIWSRYALSLNTFCKPIKVFLRKIIELDANEDVTLVDMDADTQGRMEVDVTAVKDFNAAESEPAVFDDEEVTMSMAQTLIKMKAEKARILNEQMAKRLQHEETEQAAARERQEKEDLERAKVLQQQYDQKQEDINWNIVA</sequence>
<dbReference type="EMBL" id="BKCJ010001359">
    <property type="protein sequence ID" value="GEU40850.1"/>
    <property type="molecule type" value="Genomic_DNA"/>
</dbReference>
<organism evidence="2">
    <name type="scientific">Tanacetum cinerariifolium</name>
    <name type="common">Dalmatian daisy</name>
    <name type="synonym">Chrysanthemum cinerariifolium</name>
    <dbReference type="NCBI Taxonomy" id="118510"/>
    <lineage>
        <taxon>Eukaryota</taxon>
        <taxon>Viridiplantae</taxon>
        <taxon>Streptophyta</taxon>
        <taxon>Embryophyta</taxon>
        <taxon>Tracheophyta</taxon>
        <taxon>Spermatophyta</taxon>
        <taxon>Magnoliopsida</taxon>
        <taxon>eudicotyledons</taxon>
        <taxon>Gunneridae</taxon>
        <taxon>Pentapetalae</taxon>
        <taxon>asterids</taxon>
        <taxon>campanulids</taxon>
        <taxon>Asterales</taxon>
        <taxon>Asteraceae</taxon>
        <taxon>Asteroideae</taxon>
        <taxon>Anthemideae</taxon>
        <taxon>Anthemidinae</taxon>
        <taxon>Tanacetum</taxon>
    </lineage>
</organism>